<evidence type="ECO:0000313" key="1">
    <source>
        <dbReference type="EMBL" id="BBA45581.1"/>
    </source>
</evidence>
<dbReference type="AlphaFoldDB" id="A0A286T6P1"/>
<keyword evidence="1" id="KW-0614">Plasmid</keyword>
<organism evidence="1">
    <name type="scientific">Burkholderia contaminans</name>
    <dbReference type="NCBI Taxonomy" id="488447"/>
    <lineage>
        <taxon>Bacteria</taxon>
        <taxon>Pseudomonadati</taxon>
        <taxon>Pseudomonadota</taxon>
        <taxon>Betaproteobacteria</taxon>
        <taxon>Burkholderiales</taxon>
        <taxon>Burkholderiaceae</taxon>
        <taxon>Burkholderia</taxon>
        <taxon>Burkholderia cepacia complex</taxon>
    </lineage>
</organism>
<protein>
    <submittedName>
        <fullName evidence="1">Uncharacterized protein</fullName>
    </submittedName>
</protein>
<dbReference type="EMBL" id="AP018360">
    <property type="protein sequence ID" value="BBA45581.1"/>
    <property type="molecule type" value="Genomic_DNA"/>
</dbReference>
<geneLocation type="plasmid" evidence="1">
    <name>pBC453</name>
</geneLocation>
<sequence length="61" mass="6885">MVRTLGLLLIENYWIAARIQVLMPDGRRENVCHEDICPKVRAAVRFVEGTPGSTVYARPDS</sequence>
<name>A0A286T6P1_9BURK</name>
<gene>
    <name evidence="1" type="ORF">BCCH1_80920</name>
</gene>
<accession>A0A286T6P1</accession>
<proteinExistence type="predicted"/>
<reference evidence="1" key="2">
    <citation type="journal article" date="2017" name="Genome Announc.">
        <title>High-Quality Draft Genome Sequence of Burkholderia contaminans CH-1, a Gram-Negative Bacterium That Metabolizes 2-Azahypoxanthine, a Plant Growth-Regulating Compound.</title>
        <authorList>
            <person name="Choi J.-H."/>
            <person name="Sugiura H."/>
            <person name="Moriuchi R."/>
            <person name="Kawagishi H."/>
            <person name="Dohra H."/>
        </authorList>
    </citation>
    <scope>NUCLEOTIDE SEQUENCE</scope>
    <source>
        <strain evidence="1">CH-1</strain>
        <plasmid evidence="1">pBC453</plasmid>
    </source>
</reference>
<reference evidence="1" key="1">
    <citation type="journal article" date="2016" name="Biosci. Biotechnol. Biochem.">
        <title>Bioconversion of AHX to AOH by resting cells of Burkholderia contaminans CH-1.</title>
        <authorList>
            <person name="Choi J.H."/>
            <person name="Kikuchi A."/>
            <person name="Pumkaeo P."/>
            <person name="Hirai H."/>
            <person name="Tokuyama S."/>
            <person name="Kawagishi H."/>
        </authorList>
    </citation>
    <scope>NUCLEOTIDE SEQUENCE</scope>
    <source>
        <strain evidence="1">CH-1</strain>
        <plasmid evidence="1">pBC453</plasmid>
    </source>
</reference>